<evidence type="ECO:0000256" key="3">
    <source>
        <dbReference type="ARBA" id="ARBA00023015"/>
    </source>
</evidence>
<feature type="region of interest" description="Disordered" evidence="9">
    <location>
        <begin position="433"/>
        <end position="465"/>
    </location>
</feature>
<evidence type="ECO:0000259" key="10">
    <source>
        <dbReference type="PROSITE" id="PS50863"/>
    </source>
</evidence>
<dbReference type="GO" id="GO:0006355">
    <property type="term" value="P:regulation of DNA-templated transcription"/>
    <property type="evidence" value="ECO:0007669"/>
    <property type="project" value="InterPro"/>
</dbReference>
<comment type="subunit">
    <text evidence="8">Homodimers and heterodimers.</text>
</comment>
<evidence type="ECO:0000313" key="11">
    <source>
        <dbReference type="EMBL" id="KAK9063363.1"/>
    </source>
</evidence>
<evidence type="ECO:0000256" key="2">
    <source>
        <dbReference type="ARBA" id="ARBA00007853"/>
    </source>
</evidence>
<dbReference type="Pfam" id="PF06507">
    <property type="entry name" value="ARF_AD"/>
    <property type="match status" value="1"/>
</dbReference>
<dbReference type="EMBL" id="JBCNJP010000018">
    <property type="protein sequence ID" value="KAK9063363.1"/>
    <property type="molecule type" value="Genomic_DNA"/>
</dbReference>
<dbReference type="PANTHER" id="PTHR31384">
    <property type="entry name" value="AUXIN RESPONSE FACTOR 4-RELATED"/>
    <property type="match status" value="1"/>
</dbReference>
<reference evidence="11 12" key="1">
    <citation type="submission" date="2024-04" db="EMBL/GenBank/DDBJ databases">
        <title>The reference genome of an endangered Asteraceae, Deinandra increscens subsp. villosa, native to the Central Coast of California.</title>
        <authorList>
            <person name="Guilliams M."/>
            <person name="Hasenstab-Lehman K."/>
            <person name="Meyer R."/>
            <person name="Mcevoy S."/>
        </authorList>
    </citation>
    <scope>NUCLEOTIDE SEQUENCE [LARGE SCALE GENOMIC DNA]</scope>
    <source>
        <tissue evidence="11">Leaf</tissue>
    </source>
</reference>
<feature type="domain" description="TF-B3" evidence="10">
    <location>
        <begin position="119"/>
        <end position="222"/>
    </location>
</feature>
<dbReference type="PANTHER" id="PTHR31384:SF175">
    <property type="entry name" value="AUXIN RESPONSE FACTOR"/>
    <property type="match status" value="1"/>
</dbReference>
<dbReference type="GO" id="GO:0009734">
    <property type="term" value="P:auxin-activated signaling pathway"/>
    <property type="evidence" value="ECO:0007669"/>
    <property type="project" value="UniProtKB-KW"/>
</dbReference>
<name>A0AAP0CZ61_9ASTR</name>
<dbReference type="Pfam" id="PF02362">
    <property type="entry name" value="B3"/>
    <property type="match status" value="1"/>
</dbReference>
<keyword evidence="5 8" id="KW-0804">Transcription</keyword>
<feature type="region of interest" description="Disordered" evidence="9">
    <location>
        <begin position="374"/>
        <end position="394"/>
    </location>
</feature>
<accession>A0AAP0CZ61</accession>
<dbReference type="InterPro" id="IPR010525">
    <property type="entry name" value="ARF_dom"/>
</dbReference>
<dbReference type="PROSITE" id="PS50863">
    <property type="entry name" value="B3"/>
    <property type="match status" value="1"/>
</dbReference>
<comment type="similarity">
    <text evidence="2 8">Belongs to the ARF family.</text>
</comment>
<dbReference type="GO" id="GO:0005634">
    <property type="term" value="C:nucleus"/>
    <property type="evidence" value="ECO:0007669"/>
    <property type="project" value="UniProtKB-SubCell"/>
</dbReference>
<comment type="subcellular location">
    <subcellularLocation>
        <location evidence="1 8">Nucleus</location>
    </subcellularLocation>
</comment>
<feature type="compositionally biased region" description="Polar residues" evidence="9">
    <location>
        <begin position="380"/>
        <end position="389"/>
    </location>
</feature>
<dbReference type="Gene3D" id="2.40.330.10">
    <property type="entry name" value="DNA-binding pseudobarrel domain"/>
    <property type="match status" value="1"/>
</dbReference>
<evidence type="ECO:0000256" key="8">
    <source>
        <dbReference type="RuleBase" id="RU004561"/>
    </source>
</evidence>
<evidence type="ECO:0000256" key="1">
    <source>
        <dbReference type="ARBA" id="ARBA00004123"/>
    </source>
</evidence>
<keyword evidence="3 8" id="KW-0805">Transcription regulation</keyword>
<keyword evidence="4 8" id="KW-0238">DNA-binding</keyword>
<dbReference type="InterPro" id="IPR015300">
    <property type="entry name" value="DNA-bd_pseudobarrel_sf"/>
</dbReference>
<keyword evidence="6 8" id="KW-0539">Nucleus</keyword>
<evidence type="ECO:0000256" key="9">
    <source>
        <dbReference type="SAM" id="MobiDB-lite"/>
    </source>
</evidence>
<dbReference type="Proteomes" id="UP001408789">
    <property type="component" value="Unassembled WGS sequence"/>
</dbReference>
<dbReference type="CDD" id="cd10017">
    <property type="entry name" value="B3_DNA"/>
    <property type="match status" value="1"/>
</dbReference>
<dbReference type="InterPro" id="IPR003340">
    <property type="entry name" value="B3_DNA-bd"/>
</dbReference>
<dbReference type="InterPro" id="IPR044835">
    <property type="entry name" value="ARF_plant"/>
</dbReference>
<protein>
    <recommendedName>
        <fullName evidence="8">Auxin response factor</fullName>
    </recommendedName>
</protein>
<comment type="caution">
    <text evidence="11">The sequence shown here is derived from an EMBL/GenBank/DDBJ whole genome shotgun (WGS) entry which is preliminary data.</text>
</comment>
<dbReference type="SMART" id="SM01019">
    <property type="entry name" value="B3"/>
    <property type="match status" value="1"/>
</dbReference>
<feature type="compositionally biased region" description="Low complexity" evidence="9">
    <location>
        <begin position="437"/>
        <end position="454"/>
    </location>
</feature>
<evidence type="ECO:0000256" key="6">
    <source>
        <dbReference type="ARBA" id="ARBA00023242"/>
    </source>
</evidence>
<comment type="function">
    <text evidence="8">Auxin response factors (ARFs) are transcriptional factors that bind specifically to the DNA sequence 5'-TGTCTC-3' found in the auxin-responsive promoter elements (AuxREs).</text>
</comment>
<dbReference type="SUPFAM" id="SSF101936">
    <property type="entry name" value="DNA-binding pseudobarrel domain"/>
    <property type="match status" value="1"/>
</dbReference>
<proteinExistence type="inferred from homology"/>
<gene>
    <name evidence="11" type="ORF">SSX86_017233</name>
</gene>
<evidence type="ECO:0000256" key="4">
    <source>
        <dbReference type="ARBA" id="ARBA00023125"/>
    </source>
</evidence>
<dbReference type="AlphaFoldDB" id="A0AAP0CZ61"/>
<keyword evidence="7 8" id="KW-0927">Auxin signaling pathway</keyword>
<evidence type="ECO:0000313" key="12">
    <source>
        <dbReference type="Proteomes" id="UP001408789"/>
    </source>
</evidence>
<dbReference type="Gene3D" id="2.30.30.1040">
    <property type="match status" value="1"/>
</dbReference>
<organism evidence="11 12">
    <name type="scientific">Deinandra increscens subsp. villosa</name>
    <dbReference type="NCBI Taxonomy" id="3103831"/>
    <lineage>
        <taxon>Eukaryota</taxon>
        <taxon>Viridiplantae</taxon>
        <taxon>Streptophyta</taxon>
        <taxon>Embryophyta</taxon>
        <taxon>Tracheophyta</taxon>
        <taxon>Spermatophyta</taxon>
        <taxon>Magnoliopsida</taxon>
        <taxon>eudicotyledons</taxon>
        <taxon>Gunneridae</taxon>
        <taxon>Pentapetalae</taxon>
        <taxon>asterids</taxon>
        <taxon>campanulids</taxon>
        <taxon>Asterales</taxon>
        <taxon>Asteraceae</taxon>
        <taxon>Asteroideae</taxon>
        <taxon>Heliantheae alliance</taxon>
        <taxon>Madieae</taxon>
        <taxon>Madiinae</taxon>
        <taxon>Deinandra</taxon>
    </lineage>
</organism>
<sequence>MAFSSENIVLANDHADLYDQLWHECAGLTIKVPRIGDRVFYFPQGHIEQIKECMKDEDDTGIPNYHLPSKILCKVVEVELKAFPDSDEVFAVIELLPDSEEGEISTSRSVPKKIPANSFRKILTTSDASTHGGCCLPKANVEKTFPPLDESQDQAFQVLVAKDIHGAIWHFQHVYRGCPKRHILANGWNKFASEKKLKAGDTCIFMRGLGRNEIYVGVQRATSIQKQSTDLTGQAMQRGVLVNASIAMDIKCTFTVIYHPRMCVSAFIVSYDKVKEALKVNYLPEMGFEMLVDGGGEDPEMKRFSGIITAKDDIDPARWPHSEWRCLKVQWDVTSFTRILPPRVSPWEIRPLGLNVPHMRSSISVDRKRSMPFEPMIRNNPFSRTNENNQSGGLQSLGLTLSLVNTGSSFTGSSSRQEESNLDEDKERMYFLQWAESSSSSNPSISLPPNLYLLGEQGPEPKQPR</sequence>
<dbReference type="GO" id="GO:0003677">
    <property type="term" value="F:DNA binding"/>
    <property type="evidence" value="ECO:0007669"/>
    <property type="project" value="UniProtKB-KW"/>
</dbReference>
<evidence type="ECO:0000256" key="5">
    <source>
        <dbReference type="ARBA" id="ARBA00023163"/>
    </source>
</evidence>
<keyword evidence="12" id="KW-1185">Reference proteome</keyword>
<evidence type="ECO:0000256" key="7">
    <source>
        <dbReference type="ARBA" id="ARBA00023294"/>
    </source>
</evidence>